<dbReference type="InterPro" id="IPR050650">
    <property type="entry name" value="Type-II_Cytokine-TF_Rcpt"/>
</dbReference>
<dbReference type="Pfam" id="PF01108">
    <property type="entry name" value="Tissue_fac"/>
    <property type="match status" value="1"/>
</dbReference>
<dbReference type="InterPro" id="IPR003961">
    <property type="entry name" value="FN3_dom"/>
</dbReference>
<organism evidence="4 5">
    <name type="scientific">Xyrichtys novacula</name>
    <name type="common">Pearly razorfish</name>
    <name type="synonym">Hemipteronotus novacula</name>
    <dbReference type="NCBI Taxonomy" id="13765"/>
    <lineage>
        <taxon>Eukaryota</taxon>
        <taxon>Metazoa</taxon>
        <taxon>Chordata</taxon>
        <taxon>Craniata</taxon>
        <taxon>Vertebrata</taxon>
        <taxon>Euteleostomi</taxon>
        <taxon>Actinopterygii</taxon>
        <taxon>Neopterygii</taxon>
        <taxon>Teleostei</taxon>
        <taxon>Neoteleostei</taxon>
        <taxon>Acanthomorphata</taxon>
        <taxon>Eupercaria</taxon>
        <taxon>Labriformes</taxon>
        <taxon>Labridae</taxon>
        <taxon>Xyrichtys</taxon>
    </lineage>
</organism>
<keyword evidence="4" id="KW-0675">Receptor</keyword>
<dbReference type="Gene3D" id="2.60.40.10">
    <property type="entry name" value="Immunoglobulins"/>
    <property type="match status" value="2"/>
</dbReference>
<feature type="transmembrane region" description="Helical" evidence="2">
    <location>
        <begin position="53"/>
        <end position="80"/>
    </location>
</feature>
<keyword evidence="2" id="KW-0472">Membrane</keyword>
<keyword evidence="2" id="KW-1133">Transmembrane helix</keyword>
<evidence type="ECO:0000256" key="2">
    <source>
        <dbReference type="SAM" id="Phobius"/>
    </source>
</evidence>
<dbReference type="Pfam" id="PF09294">
    <property type="entry name" value="Interfer-bind"/>
    <property type="match status" value="1"/>
</dbReference>
<dbReference type="PANTHER" id="PTHR20859">
    <property type="entry name" value="INTERFERON/INTERLEUKIN RECEPTOR"/>
    <property type="match status" value="1"/>
</dbReference>
<evidence type="ECO:0000313" key="4">
    <source>
        <dbReference type="EMBL" id="CAJ1078865.1"/>
    </source>
</evidence>
<dbReference type="Proteomes" id="UP001178508">
    <property type="component" value="Chromosome 18"/>
</dbReference>
<accession>A0AAV1H033</accession>
<evidence type="ECO:0000256" key="1">
    <source>
        <dbReference type="SAM" id="MobiDB-lite"/>
    </source>
</evidence>
<dbReference type="PROSITE" id="PS50853">
    <property type="entry name" value="FN3"/>
    <property type="match status" value="2"/>
</dbReference>
<dbReference type="AlphaFoldDB" id="A0AAV1H033"/>
<dbReference type="GO" id="GO:0005886">
    <property type="term" value="C:plasma membrane"/>
    <property type="evidence" value="ECO:0007669"/>
    <property type="project" value="TreeGrafter"/>
</dbReference>
<protein>
    <submittedName>
        <fullName evidence="4">Interleukin-10 receptor subunit beta isoform X2</fullName>
    </submittedName>
</protein>
<feature type="domain" description="Fibronectin type-III" evidence="3">
    <location>
        <begin position="187"/>
        <end position="290"/>
    </location>
</feature>
<sequence length="464" mass="52252">MAEERHDAVGRFLFPYVMSGRFCSVVTKAALIETCRTIPSNERLRVRYLSTTFTMSASVWICLLICTLTVTAAAAAAAAAEPAPPQDISILTLNTNYTLTWNWNQNHADTSNVTFTTQYIPAYKLDWGRKDWYEACEDSPHKSCDLTKFNLYYKTIYTLRVRTNVNGRHSEWIQSEFCPETDADVGPPSKVELSPAGSDLDVNITDPLTSNNTSMREHLSDLQYKILYWEHSEDAQVLKHHEVVSSANLVTLPSLKSWTWYCVMVQTRGDDYYNKSSRFTPPLCKQTEGPLPWWQILLYFLASLLVFFVLVVVFFLGSFWCYRTVKATLFPSIQLPTHFKEYLCDSPGSDIPRLLTPDPEDELLCAKVTVCPGTPVLEVHQPPFEELEELDIRHSRQNSSGSTDSGVYSTEGGSSQRPQPSSCEGSGASIQSTFDPVQVKMRDITPKIRGQLEVTDEGVVDVSV</sequence>
<proteinExistence type="predicted"/>
<dbReference type="EMBL" id="OY660881">
    <property type="protein sequence ID" value="CAJ1078865.1"/>
    <property type="molecule type" value="Genomic_DNA"/>
</dbReference>
<dbReference type="SUPFAM" id="SSF49265">
    <property type="entry name" value="Fibronectin type III"/>
    <property type="match status" value="2"/>
</dbReference>
<name>A0AAV1H033_XYRNO</name>
<evidence type="ECO:0000259" key="3">
    <source>
        <dbReference type="PROSITE" id="PS50853"/>
    </source>
</evidence>
<dbReference type="InterPro" id="IPR013783">
    <property type="entry name" value="Ig-like_fold"/>
</dbReference>
<keyword evidence="2" id="KW-0812">Transmembrane</keyword>
<dbReference type="InterPro" id="IPR015373">
    <property type="entry name" value="Interferon/interleukin_rcp_dom"/>
</dbReference>
<dbReference type="PANTHER" id="PTHR20859:SF85">
    <property type="entry name" value="INTERFERON ALPHA_BETA RECEPTOR 1 ISOFORM X1"/>
    <property type="match status" value="1"/>
</dbReference>
<feature type="compositionally biased region" description="Polar residues" evidence="1">
    <location>
        <begin position="397"/>
        <end position="435"/>
    </location>
</feature>
<gene>
    <name evidence="4" type="ORF">XNOV1_A008953</name>
</gene>
<feature type="domain" description="Fibronectin type-III" evidence="3">
    <location>
        <begin position="81"/>
        <end position="184"/>
    </location>
</feature>
<dbReference type="GO" id="GO:0004904">
    <property type="term" value="F:interferon receptor activity"/>
    <property type="evidence" value="ECO:0007669"/>
    <property type="project" value="TreeGrafter"/>
</dbReference>
<evidence type="ECO:0000313" key="5">
    <source>
        <dbReference type="Proteomes" id="UP001178508"/>
    </source>
</evidence>
<keyword evidence="5" id="KW-1185">Reference proteome</keyword>
<feature type="transmembrane region" description="Helical" evidence="2">
    <location>
        <begin position="293"/>
        <end position="322"/>
    </location>
</feature>
<dbReference type="InterPro" id="IPR036116">
    <property type="entry name" value="FN3_sf"/>
</dbReference>
<reference evidence="4" key="1">
    <citation type="submission" date="2023-08" db="EMBL/GenBank/DDBJ databases">
        <authorList>
            <person name="Alioto T."/>
            <person name="Alioto T."/>
            <person name="Gomez Garrido J."/>
        </authorList>
    </citation>
    <scope>NUCLEOTIDE SEQUENCE</scope>
</reference>
<feature type="region of interest" description="Disordered" evidence="1">
    <location>
        <begin position="392"/>
        <end position="448"/>
    </location>
</feature>